<dbReference type="AlphaFoldDB" id="A0A151NEE4"/>
<gene>
    <name evidence="2" type="ORF">Y1Q_0001070</name>
</gene>
<dbReference type="EMBL" id="AKHW03003207">
    <property type="protein sequence ID" value="KYO35193.1"/>
    <property type="molecule type" value="Genomic_DNA"/>
</dbReference>
<comment type="caution">
    <text evidence="2">The sequence shown here is derived from an EMBL/GenBank/DDBJ whole genome shotgun (WGS) entry which is preliminary data.</text>
</comment>
<protein>
    <submittedName>
        <fullName evidence="2">Uncharacterized protein</fullName>
    </submittedName>
</protein>
<accession>A0A151NEE4</accession>
<evidence type="ECO:0000313" key="3">
    <source>
        <dbReference type="Proteomes" id="UP000050525"/>
    </source>
</evidence>
<proteinExistence type="predicted"/>
<dbReference type="Proteomes" id="UP000050525">
    <property type="component" value="Unassembled WGS sequence"/>
</dbReference>
<reference evidence="2 3" key="1">
    <citation type="journal article" date="2012" name="Genome Biol.">
        <title>Sequencing three crocodilian genomes to illuminate the evolution of archosaurs and amniotes.</title>
        <authorList>
            <person name="St John J.A."/>
            <person name="Braun E.L."/>
            <person name="Isberg S.R."/>
            <person name="Miles L.G."/>
            <person name="Chong A.Y."/>
            <person name="Gongora J."/>
            <person name="Dalzell P."/>
            <person name="Moran C."/>
            <person name="Bed'hom B."/>
            <person name="Abzhanov A."/>
            <person name="Burgess S.C."/>
            <person name="Cooksey A.M."/>
            <person name="Castoe T.A."/>
            <person name="Crawford N.G."/>
            <person name="Densmore L.D."/>
            <person name="Drew J.C."/>
            <person name="Edwards S.V."/>
            <person name="Faircloth B.C."/>
            <person name="Fujita M.K."/>
            <person name="Greenwold M.J."/>
            <person name="Hoffmann F.G."/>
            <person name="Howard J.M."/>
            <person name="Iguchi T."/>
            <person name="Janes D.E."/>
            <person name="Khan S.Y."/>
            <person name="Kohno S."/>
            <person name="de Koning A.J."/>
            <person name="Lance S.L."/>
            <person name="McCarthy F.M."/>
            <person name="McCormack J.E."/>
            <person name="Merchant M.E."/>
            <person name="Peterson D.G."/>
            <person name="Pollock D.D."/>
            <person name="Pourmand N."/>
            <person name="Raney B.J."/>
            <person name="Roessler K.A."/>
            <person name="Sanford J.R."/>
            <person name="Sawyer R.H."/>
            <person name="Schmidt C.J."/>
            <person name="Triplett E.W."/>
            <person name="Tuberville T.D."/>
            <person name="Venegas-Anaya M."/>
            <person name="Howard J.T."/>
            <person name="Jarvis E.D."/>
            <person name="Guillette L.J.Jr."/>
            <person name="Glenn T.C."/>
            <person name="Green R.E."/>
            <person name="Ray D.A."/>
        </authorList>
    </citation>
    <scope>NUCLEOTIDE SEQUENCE [LARGE SCALE GENOMIC DNA]</scope>
    <source>
        <strain evidence="2">KSC_2009_1</strain>
    </source>
</reference>
<evidence type="ECO:0000313" key="2">
    <source>
        <dbReference type="EMBL" id="KYO35193.1"/>
    </source>
</evidence>
<evidence type="ECO:0000256" key="1">
    <source>
        <dbReference type="SAM" id="MobiDB-lite"/>
    </source>
</evidence>
<feature type="compositionally biased region" description="Basic and acidic residues" evidence="1">
    <location>
        <begin position="31"/>
        <end position="42"/>
    </location>
</feature>
<sequence length="123" mass="13687">MQGVPHAYVRMHMASNTAPGSVMERSSPDACRSEENEEKGEGCSEGQSGTELSWITGREELTVTTLLVVFEKRPGGYNLGERRGQCLMLRGTKHQIKAHTKINKGAWTQLCPFTMDQPRPSEH</sequence>
<organism evidence="2 3">
    <name type="scientific">Alligator mississippiensis</name>
    <name type="common">American alligator</name>
    <dbReference type="NCBI Taxonomy" id="8496"/>
    <lineage>
        <taxon>Eukaryota</taxon>
        <taxon>Metazoa</taxon>
        <taxon>Chordata</taxon>
        <taxon>Craniata</taxon>
        <taxon>Vertebrata</taxon>
        <taxon>Euteleostomi</taxon>
        <taxon>Archelosauria</taxon>
        <taxon>Archosauria</taxon>
        <taxon>Crocodylia</taxon>
        <taxon>Alligatoridae</taxon>
        <taxon>Alligatorinae</taxon>
        <taxon>Alligator</taxon>
    </lineage>
</organism>
<keyword evidence="3" id="KW-1185">Reference proteome</keyword>
<feature type="region of interest" description="Disordered" evidence="1">
    <location>
        <begin position="15"/>
        <end position="51"/>
    </location>
</feature>
<name>A0A151NEE4_ALLMI</name>